<feature type="domain" description="UvrD-like helicase C-terminal" evidence="14">
    <location>
        <begin position="289"/>
        <end position="565"/>
    </location>
</feature>
<dbReference type="GO" id="GO:0016887">
    <property type="term" value="F:ATP hydrolysis activity"/>
    <property type="evidence" value="ECO:0007669"/>
    <property type="project" value="RHEA"/>
</dbReference>
<accession>A0A5B7YIB9</accession>
<keyword evidence="6" id="KW-0238">DNA-binding</keyword>
<geneLocation type="plasmid" evidence="15 16">
    <name>plas12</name>
</geneLocation>
<evidence type="ECO:0000256" key="7">
    <source>
        <dbReference type="ARBA" id="ARBA00023235"/>
    </source>
</evidence>
<feature type="binding site" evidence="12">
    <location>
        <begin position="23"/>
        <end position="30"/>
    </location>
    <ligand>
        <name>ATP</name>
        <dbReference type="ChEBI" id="CHEBI:30616"/>
    </ligand>
</feature>
<evidence type="ECO:0000256" key="3">
    <source>
        <dbReference type="ARBA" id="ARBA00022801"/>
    </source>
</evidence>
<dbReference type="PANTHER" id="PTHR11070">
    <property type="entry name" value="UVRD / RECB / PCRA DNA HELICASE FAMILY MEMBER"/>
    <property type="match status" value="1"/>
</dbReference>
<dbReference type="InterPro" id="IPR013986">
    <property type="entry name" value="DExx_box_DNA_helicase_dom_sf"/>
</dbReference>
<dbReference type="Pfam" id="PF00580">
    <property type="entry name" value="UvrD-helicase"/>
    <property type="match status" value="1"/>
</dbReference>
<proteinExistence type="inferred from homology"/>
<name>A0A5B7YIB9_9ALTE</name>
<dbReference type="InterPro" id="IPR014017">
    <property type="entry name" value="DNA_helicase_UvrD-like_C"/>
</dbReference>
<dbReference type="InterPro" id="IPR000212">
    <property type="entry name" value="DNA_helicase_UvrD/REP"/>
</dbReference>
<gene>
    <name evidence="15" type="ORF">FBQ74_17685</name>
</gene>
<dbReference type="GO" id="GO:0003677">
    <property type="term" value="F:DNA binding"/>
    <property type="evidence" value="ECO:0007669"/>
    <property type="project" value="UniProtKB-KW"/>
</dbReference>
<dbReference type="PANTHER" id="PTHR11070:SF2">
    <property type="entry name" value="ATP-DEPENDENT DNA HELICASE SRS2"/>
    <property type="match status" value="1"/>
</dbReference>
<dbReference type="KEGG" id="salk:FBQ74_17685"/>
<organism evidence="15 16">
    <name type="scientific">Salinimonas iocasae</name>
    <dbReference type="NCBI Taxonomy" id="2572577"/>
    <lineage>
        <taxon>Bacteria</taxon>
        <taxon>Pseudomonadati</taxon>
        <taxon>Pseudomonadota</taxon>
        <taxon>Gammaproteobacteria</taxon>
        <taxon>Alteromonadales</taxon>
        <taxon>Alteromonadaceae</taxon>
        <taxon>Alteromonas/Salinimonas group</taxon>
        <taxon>Salinimonas</taxon>
    </lineage>
</organism>
<sequence length="695" mass="77511">MDFSDEQLEFIGAPFDKSTLVIAPPGSGKSMTTRARVAYMIMSGVPAESILVTMFNKPAAKEFRHDYNKLNVEGTPTIRHYHSLGYKLCEGFMKKGVLPTWKLEVREFIWQKLAVDALRKAIAEFGSTDIDIYDSSVIDSFTSFLDYCKSDTQPSSVMFERLGLSSHLAPFKLGFDIFEQTRAHNQMRSFNDLLYDVVRLIKQDSRCSNLIANRLDQIIIDEYQDINPIVQDLFTIMAGERAKTTGIGDDDQTIFEWRGSNPLVMSEHWDHKYPDSQKFTLKTTFRYGHSLAMAANNCIFNNSKRAMKMCLSAPSTPKTEINIGYYAPPSFGAEPYTDTKQVALVDSIRMFISEGNAYSDIAILPRLYQVSPFIELALFRAGIPYQLSSGKSISTLPAFSAFEALANLCKGGSEIDAAGLFSKVLMTPNPGVKTNVATAFFDLFRNVQTATPDDVKAVIPNTKPFIHKRVANKINAIKESIEKATPSEAFHAYINDYLIEELEKSLSQKQSRSTSHTMALAHGFFDLARQAPTFDNLLTSLESLKAESNKSNNAVRIMSQHMAKGITVGMAVIPACCETISPATVSGKTTDIQAERRLFYVAITRPTKKLLLLLPKDKAYQKAYEKESSQPPDGSLEESESTSRFVYEMNIKGSLRVAKEIHPDAAGHLPTTSSAKNFNQYLSSLNLFLRVKNDA</sequence>
<comment type="similarity">
    <text evidence="1">Belongs to the helicase family. UvrD subfamily.</text>
</comment>
<evidence type="ECO:0000256" key="8">
    <source>
        <dbReference type="ARBA" id="ARBA00034617"/>
    </source>
</evidence>
<keyword evidence="3 12" id="KW-0378">Hydrolase</keyword>
<dbReference type="OrthoDB" id="9806690at2"/>
<evidence type="ECO:0000256" key="11">
    <source>
        <dbReference type="ARBA" id="ARBA00048988"/>
    </source>
</evidence>
<evidence type="ECO:0000256" key="4">
    <source>
        <dbReference type="ARBA" id="ARBA00022806"/>
    </source>
</evidence>
<keyword evidence="15" id="KW-0614">Plasmid</keyword>
<dbReference type="PROSITE" id="PS51217">
    <property type="entry name" value="UVRD_HELICASE_CTER"/>
    <property type="match status" value="1"/>
</dbReference>
<keyword evidence="16" id="KW-1185">Reference proteome</keyword>
<protein>
    <recommendedName>
        <fullName evidence="9">DNA 3'-5' helicase</fullName>
        <ecNumber evidence="9">5.6.2.4</ecNumber>
    </recommendedName>
    <alternativeName>
        <fullName evidence="10">DNA 3'-5' helicase II</fullName>
    </alternativeName>
</protein>
<evidence type="ECO:0000259" key="13">
    <source>
        <dbReference type="PROSITE" id="PS51198"/>
    </source>
</evidence>
<comment type="catalytic activity">
    <reaction evidence="8">
        <text>Couples ATP hydrolysis with the unwinding of duplex DNA by translocating in the 3'-5' direction.</text>
        <dbReference type="EC" id="5.6.2.4"/>
    </reaction>
</comment>
<evidence type="ECO:0000313" key="16">
    <source>
        <dbReference type="Proteomes" id="UP000304912"/>
    </source>
</evidence>
<evidence type="ECO:0000259" key="14">
    <source>
        <dbReference type="PROSITE" id="PS51217"/>
    </source>
</evidence>
<dbReference type="SUPFAM" id="SSF52540">
    <property type="entry name" value="P-loop containing nucleoside triphosphate hydrolases"/>
    <property type="match status" value="1"/>
</dbReference>
<evidence type="ECO:0000256" key="10">
    <source>
        <dbReference type="ARBA" id="ARBA00034923"/>
    </source>
</evidence>
<dbReference type="AlphaFoldDB" id="A0A5B7YIB9"/>
<dbReference type="InterPro" id="IPR014016">
    <property type="entry name" value="UvrD-like_ATP-bd"/>
</dbReference>
<reference evidence="15 16" key="1">
    <citation type="submission" date="2019-04" db="EMBL/GenBank/DDBJ databases">
        <title>Salinimonas iocasae sp. nov., a halophilic bacterium isolated from the outer tube casing of tubeworms in Okinawa Trough.</title>
        <authorList>
            <person name="Zhang H."/>
            <person name="Wang H."/>
            <person name="Li C."/>
        </authorList>
    </citation>
    <scope>NUCLEOTIDE SEQUENCE [LARGE SCALE GENOMIC DNA]</scope>
    <source>
        <strain evidence="15 16">KX18D6</strain>
        <plasmid evidence="15 16">plas12</plasmid>
    </source>
</reference>
<dbReference type="Gene3D" id="1.10.10.160">
    <property type="match status" value="1"/>
</dbReference>
<evidence type="ECO:0000313" key="15">
    <source>
        <dbReference type="EMBL" id="QCZ95371.1"/>
    </source>
</evidence>
<dbReference type="GO" id="GO:0005524">
    <property type="term" value="F:ATP binding"/>
    <property type="evidence" value="ECO:0007669"/>
    <property type="project" value="UniProtKB-UniRule"/>
</dbReference>
<keyword evidence="5 12" id="KW-0067">ATP-binding</keyword>
<dbReference type="InterPro" id="IPR027417">
    <property type="entry name" value="P-loop_NTPase"/>
</dbReference>
<dbReference type="EC" id="5.6.2.4" evidence="9"/>
<dbReference type="GO" id="GO:0043138">
    <property type="term" value="F:3'-5' DNA helicase activity"/>
    <property type="evidence" value="ECO:0007669"/>
    <property type="project" value="UniProtKB-EC"/>
</dbReference>
<evidence type="ECO:0000256" key="2">
    <source>
        <dbReference type="ARBA" id="ARBA00022741"/>
    </source>
</evidence>
<dbReference type="Gene3D" id="3.40.50.300">
    <property type="entry name" value="P-loop containing nucleotide triphosphate hydrolases"/>
    <property type="match status" value="2"/>
</dbReference>
<feature type="domain" description="UvrD-like helicase ATP-binding" evidence="13">
    <location>
        <begin position="2"/>
        <end position="288"/>
    </location>
</feature>
<comment type="catalytic activity">
    <reaction evidence="11">
        <text>ATP + H2O = ADP + phosphate + H(+)</text>
        <dbReference type="Rhea" id="RHEA:13065"/>
        <dbReference type="ChEBI" id="CHEBI:15377"/>
        <dbReference type="ChEBI" id="CHEBI:15378"/>
        <dbReference type="ChEBI" id="CHEBI:30616"/>
        <dbReference type="ChEBI" id="CHEBI:43474"/>
        <dbReference type="ChEBI" id="CHEBI:456216"/>
        <dbReference type="EC" id="5.6.2.4"/>
    </reaction>
</comment>
<evidence type="ECO:0000256" key="6">
    <source>
        <dbReference type="ARBA" id="ARBA00023125"/>
    </source>
</evidence>
<dbReference type="EMBL" id="CP039853">
    <property type="protein sequence ID" value="QCZ95371.1"/>
    <property type="molecule type" value="Genomic_DNA"/>
</dbReference>
<keyword evidence="2 12" id="KW-0547">Nucleotide-binding</keyword>
<evidence type="ECO:0000256" key="1">
    <source>
        <dbReference type="ARBA" id="ARBA00009922"/>
    </source>
</evidence>
<evidence type="ECO:0000256" key="12">
    <source>
        <dbReference type="PROSITE-ProRule" id="PRU00560"/>
    </source>
</evidence>
<dbReference type="GO" id="GO:0000725">
    <property type="term" value="P:recombinational repair"/>
    <property type="evidence" value="ECO:0007669"/>
    <property type="project" value="TreeGrafter"/>
</dbReference>
<dbReference type="Proteomes" id="UP000304912">
    <property type="component" value="Plasmid plas12"/>
</dbReference>
<dbReference type="Gene3D" id="1.10.486.10">
    <property type="entry name" value="PCRA, domain 4"/>
    <property type="match status" value="1"/>
</dbReference>
<evidence type="ECO:0000256" key="5">
    <source>
        <dbReference type="ARBA" id="ARBA00022840"/>
    </source>
</evidence>
<keyword evidence="7" id="KW-0413">Isomerase</keyword>
<dbReference type="Pfam" id="PF13361">
    <property type="entry name" value="UvrD_C"/>
    <property type="match status" value="1"/>
</dbReference>
<evidence type="ECO:0000256" key="9">
    <source>
        <dbReference type="ARBA" id="ARBA00034808"/>
    </source>
</evidence>
<dbReference type="PROSITE" id="PS51198">
    <property type="entry name" value="UVRD_HELICASE_ATP_BIND"/>
    <property type="match status" value="1"/>
</dbReference>
<keyword evidence="4 12" id="KW-0347">Helicase</keyword>
<dbReference type="RefSeq" id="WP_139758078.1">
    <property type="nucleotide sequence ID" value="NZ_CP039853.1"/>
</dbReference>